<dbReference type="Proteomes" id="UP000020406">
    <property type="component" value="Unassembled WGS sequence"/>
</dbReference>
<protein>
    <submittedName>
        <fullName evidence="1">Uncharacterized protein</fullName>
    </submittedName>
</protein>
<accession>Z9JHY6</accession>
<comment type="caution">
    <text evidence="1">The sequence shown here is derived from an EMBL/GenBank/DDBJ whole genome shotgun (WGS) entry which is preliminary data.</text>
</comment>
<dbReference type="AlphaFoldDB" id="Z9JHY6"/>
<gene>
    <name evidence="1" type="ORF">AF72_09145</name>
</gene>
<dbReference type="PATRIC" id="fig|1444770.3.peg.2163"/>
<name>Z9JHY6_9GAMM</name>
<evidence type="ECO:0000313" key="1">
    <source>
        <dbReference type="EMBL" id="EWS77804.1"/>
    </source>
</evidence>
<dbReference type="EMBL" id="JDSQ01000014">
    <property type="protein sequence ID" value="EWS77804.1"/>
    <property type="molecule type" value="Genomic_DNA"/>
</dbReference>
<evidence type="ECO:0000313" key="2">
    <source>
        <dbReference type="Proteomes" id="UP000020406"/>
    </source>
</evidence>
<reference evidence="1 2" key="1">
    <citation type="journal article" date="2014" name="Genome Announc.">
        <title>Draft Genome Sequence of Xylella fastidiosa Pear Leaf Scorch Strain in Taiwan.</title>
        <authorList>
            <person name="Su C.C."/>
            <person name="Deng W.L."/>
            <person name="Jan F.J."/>
            <person name="Chang C.J."/>
            <person name="Huang H."/>
            <person name="Chen J."/>
        </authorList>
    </citation>
    <scope>NUCLEOTIDE SEQUENCE [LARGE SCALE GENOMIC DNA]</scope>
    <source>
        <strain evidence="1 2">PLS229</strain>
    </source>
</reference>
<proteinExistence type="predicted"/>
<sequence>MLVWMCDALHRARMSSNTTAKTLRGIAWWHAGKEGFFCVSIKVLVLCVPSW</sequence>
<organism evidence="1 2">
    <name type="scientific">Xylella taiwanensis</name>
    <dbReference type="NCBI Taxonomy" id="1444770"/>
    <lineage>
        <taxon>Bacteria</taxon>
        <taxon>Pseudomonadati</taxon>
        <taxon>Pseudomonadota</taxon>
        <taxon>Gammaproteobacteria</taxon>
        <taxon>Lysobacterales</taxon>
        <taxon>Lysobacteraceae</taxon>
        <taxon>Xylella</taxon>
    </lineage>
</organism>